<dbReference type="InterPro" id="IPR058627">
    <property type="entry name" value="MdtA-like_C"/>
</dbReference>
<dbReference type="PANTHER" id="PTHR30469">
    <property type="entry name" value="MULTIDRUG RESISTANCE PROTEIN MDTA"/>
    <property type="match status" value="1"/>
</dbReference>
<feature type="coiled-coil region" evidence="2">
    <location>
        <begin position="45"/>
        <end position="82"/>
    </location>
</feature>
<dbReference type="Gene3D" id="2.40.420.20">
    <property type="match status" value="1"/>
</dbReference>
<evidence type="ECO:0000259" key="6">
    <source>
        <dbReference type="Pfam" id="PF25973"/>
    </source>
</evidence>
<dbReference type="InterPro" id="IPR058647">
    <property type="entry name" value="BSH_CzcB-like"/>
</dbReference>
<dbReference type="Pfam" id="PF25954">
    <property type="entry name" value="Beta-barrel_RND_2"/>
    <property type="match status" value="1"/>
</dbReference>
<dbReference type="InterPro" id="IPR058648">
    <property type="entry name" value="HH_CzcB-like"/>
</dbReference>
<evidence type="ECO:0000313" key="7">
    <source>
        <dbReference type="EMBL" id="MDT0647044.1"/>
    </source>
</evidence>
<protein>
    <submittedName>
        <fullName evidence="7">Efflux RND transporter periplasmic adaptor subunit</fullName>
    </submittedName>
</protein>
<dbReference type="RefSeq" id="WP_311495203.1">
    <property type="nucleotide sequence ID" value="NZ_JAVRHO010000012.1"/>
</dbReference>
<dbReference type="EMBL" id="JAVRHO010000012">
    <property type="protein sequence ID" value="MDT0647044.1"/>
    <property type="molecule type" value="Genomic_DNA"/>
</dbReference>
<comment type="caution">
    <text evidence="7">The sequence shown here is derived from an EMBL/GenBank/DDBJ whole genome shotgun (WGS) entry which is preliminary data.</text>
</comment>
<evidence type="ECO:0000256" key="1">
    <source>
        <dbReference type="ARBA" id="ARBA00009477"/>
    </source>
</evidence>
<organism evidence="7 8">
    <name type="scientific">Autumnicola lenta</name>
    <dbReference type="NCBI Taxonomy" id="3075593"/>
    <lineage>
        <taxon>Bacteria</taxon>
        <taxon>Pseudomonadati</taxon>
        <taxon>Bacteroidota</taxon>
        <taxon>Flavobacteriia</taxon>
        <taxon>Flavobacteriales</taxon>
        <taxon>Flavobacteriaceae</taxon>
        <taxon>Autumnicola</taxon>
    </lineage>
</organism>
<dbReference type="NCBIfam" id="TIGR01730">
    <property type="entry name" value="RND_mfp"/>
    <property type="match status" value="1"/>
</dbReference>
<dbReference type="InterPro" id="IPR058792">
    <property type="entry name" value="Beta-barrel_RND_2"/>
</dbReference>
<accession>A0ABU3CL10</accession>
<dbReference type="Pfam" id="PF25973">
    <property type="entry name" value="BSH_CzcB"/>
    <property type="match status" value="1"/>
</dbReference>
<comment type="similarity">
    <text evidence="1">Belongs to the membrane fusion protein (MFP) (TC 8.A.1) family.</text>
</comment>
<keyword evidence="2" id="KW-0175">Coiled coil</keyword>
<evidence type="ECO:0000313" key="8">
    <source>
        <dbReference type="Proteomes" id="UP001245285"/>
    </source>
</evidence>
<name>A0ABU3CL10_9FLAO</name>
<evidence type="ECO:0000259" key="3">
    <source>
        <dbReference type="Pfam" id="PF25893"/>
    </source>
</evidence>
<keyword evidence="8" id="KW-1185">Reference proteome</keyword>
<dbReference type="Proteomes" id="UP001245285">
    <property type="component" value="Unassembled WGS sequence"/>
</dbReference>
<evidence type="ECO:0000259" key="5">
    <source>
        <dbReference type="Pfam" id="PF25967"/>
    </source>
</evidence>
<gene>
    <name evidence="7" type="ORF">RM545_10105</name>
</gene>
<dbReference type="Gene3D" id="2.40.30.170">
    <property type="match status" value="1"/>
</dbReference>
<dbReference type="InterPro" id="IPR006143">
    <property type="entry name" value="RND_pump_MFP"/>
</dbReference>
<feature type="domain" description="CzcB-like alpha-helical hairpin" evidence="3">
    <location>
        <begin position="146"/>
        <end position="203"/>
    </location>
</feature>
<dbReference type="Gene3D" id="2.40.50.100">
    <property type="match status" value="1"/>
</dbReference>
<dbReference type="PANTHER" id="PTHR30469:SF15">
    <property type="entry name" value="HLYD FAMILY OF SECRETION PROTEINS"/>
    <property type="match status" value="1"/>
</dbReference>
<reference evidence="7 8" key="1">
    <citation type="submission" date="2023-09" db="EMBL/GenBank/DDBJ databases">
        <authorList>
            <person name="Rey-Velasco X."/>
        </authorList>
    </citation>
    <scope>NUCLEOTIDE SEQUENCE [LARGE SCALE GENOMIC DNA]</scope>
    <source>
        <strain evidence="7 8">F260</strain>
    </source>
</reference>
<dbReference type="SUPFAM" id="SSF111369">
    <property type="entry name" value="HlyD-like secretion proteins"/>
    <property type="match status" value="1"/>
</dbReference>
<feature type="domain" description="CusB-like beta-barrel" evidence="4">
    <location>
        <begin position="244"/>
        <end position="316"/>
    </location>
</feature>
<proteinExistence type="inferred from homology"/>
<dbReference type="Gene3D" id="1.10.287.470">
    <property type="entry name" value="Helix hairpin bin"/>
    <property type="match status" value="1"/>
</dbReference>
<dbReference type="Pfam" id="PF25893">
    <property type="entry name" value="HH_CzcB"/>
    <property type="match status" value="1"/>
</dbReference>
<sequence>MKINRYIINSPMRKLAVLLSLPFILNSCGEQENKSVDAVIQDGDLSEIRQRKSELSQEQNELTKQINRLDEAINQLDENRSRPLVNIQPVEDTVFKHYAQVQGDVSTDENIIIYPETSGLLADVRVSEGQEVSRGQTLAVVDDGGLASELARLETQLSLAKTTFERQERLWNQNIGSEMQYLEAQSNFEATQNAVNQVRTQLAKSTIKAPFSGIIDEVLIERGEVVSPGQSQLFRLVSLQNMYVEANVPENYLNQISAGSEVIVEINSIGKEFTGKIQRVGNTINPNNRTFRIEVAIPNEDKMIKPNQIATVRINDYTNEDAIVVPEYAVQQNPQGENLIYVWESQGENTGIAKEVAVETGYVANGVIEITAGLEPGTTIITDGSRNLRDGQEIKIRN</sequence>
<feature type="domain" description="CzcB-like barrel-sandwich hybrid" evidence="6">
    <location>
        <begin position="112"/>
        <end position="230"/>
    </location>
</feature>
<dbReference type="Pfam" id="PF25967">
    <property type="entry name" value="RND-MFP_C"/>
    <property type="match status" value="1"/>
</dbReference>
<evidence type="ECO:0000259" key="4">
    <source>
        <dbReference type="Pfam" id="PF25954"/>
    </source>
</evidence>
<evidence type="ECO:0000256" key="2">
    <source>
        <dbReference type="SAM" id="Coils"/>
    </source>
</evidence>
<feature type="domain" description="Multidrug resistance protein MdtA-like C-terminal permuted SH3" evidence="5">
    <location>
        <begin position="321"/>
        <end position="384"/>
    </location>
</feature>